<name>A0A917Y410_9ACTN</name>
<reference evidence="5 6" key="1">
    <citation type="journal article" date="2014" name="Int. J. Syst. Evol. Microbiol.">
        <title>Complete genome sequence of Corynebacterium casei LMG S-19264T (=DSM 44701T), isolated from a smear-ripened cheese.</title>
        <authorList>
            <consortium name="US DOE Joint Genome Institute (JGI-PGF)"/>
            <person name="Walter F."/>
            <person name="Albersmeier A."/>
            <person name="Kalinowski J."/>
            <person name="Ruckert C."/>
        </authorList>
    </citation>
    <scope>NUCLEOTIDE SEQUENCE [LARGE SCALE GENOMIC DNA]</scope>
    <source>
        <strain evidence="5 6">CGMCC 4.7111</strain>
    </source>
</reference>
<evidence type="ECO:0000313" key="6">
    <source>
        <dbReference type="Proteomes" id="UP000600365"/>
    </source>
</evidence>
<dbReference type="SUPFAM" id="SSF46785">
    <property type="entry name" value="Winged helix' DNA-binding domain"/>
    <property type="match status" value="1"/>
</dbReference>
<dbReference type="CDD" id="cd07377">
    <property type="entry name" value="WHTH_GntR"/>
    <property type="match status" value="1"/>
</dbReference>
<dbReference type="PRINTS" id="PR00035">
    <property type="entry name" value="HTHGNTR"/>
</dbReference>
<gene>
    <name evidence="5" type="ORF">GCM10011579_035760</name>
</gene>
<evidence type="ECO:0000256" key="3">
    <source>
        <dbReference type="ARBA" id="ARBA00023163"/>
    </source>
</evidence>
<keyword evidence="6" id="KW-1185">Reference proteome</keyword>
<dbReference type="RefSeq" id="WP_189186988.1">
    <property type="nucleotide sequence ID" value="NZ_BMMM01000006.1"/>
</dbReference>
<dbReference type="SMART" id="SM00866">
    <property type="entry name" value="UTRA"/>
    <property type="match status" value="1"/>
</dbReference>
<dbReference type="EMBL" id="BMMM01000006">
    <property type="protein sequence ID" value="GGN65386.1"/>
    <property type="molecule type" value="Genomic_DNA"/>
</dbReference>
<dbReference type="PANTHER" id="PTHR44846:SF17">
    <property type="entry name" value="GNTR-FAMILY TRANSCRIPTIONAL REGULATOR"/>
    <property type="match status" value="1"/>
</dbReference>
<dbReference type="InterPro" id="IPR028978">
    <property type="entry name" value="Chorismate_lyase_/UTRA_dom_sf"/>
</dbReference>
<keyword evidence="2" id="KW-0238">DNA-binding</keyword>
<accession>A0A917Y410</accession>
<feature type="domain" description="HTH gntR-type" evidence="4">
    <location>
        <begin position="8"/>
        <end position="76"/>
    </location>
</feature>
<dbReference type="PROSITE" id="PS50949">
    <property type="entry name" value="HTH_GNTR"/>
    <property type="match status" value="1"/>
</dbReference>
<evidence type="ECO:0000313" key="5">
    <source>
        <dbReference type="EMBL" id="GGN65386.1"/>
    </source>
</evidence>
<keyword evidence="1" id="KW-0805">Transcription regulation</keyword>
<comment type="caution">
    <text evidence="5">The sequence shown here is derived from an EMBL/GenBank/DDBJ whole genome shotgun (WGS) entry which is preliminary data.</text>
</comment>
<evidence type="ECO:0000256" key="1">
    <source>
        <dbReference type="ARBA" id="ARBA00023015"/>
    </source>
</evidence>
<dbReference type="InterPro" id="IPR011663">
    <property type="entry name" value="UTRA"/>
</dbReference>
<dbReference type="Pfam" id="PF00392">
    <property type="entry name" value="GntR"/>
    <property type="match status" value="1"/>
</dbReference>
<dbReference type="PANTHER" id="PTHR44846">
    <property type="entry name" value="MANNOSYL-D-GLYCERATE TRANSPORT/METABOLISM SYSTEM REPRESSOR MNGR-RELATED"/>
    <property type="match status" value="1"/>
</dbReference>
<dbReference type="GO" id="GO:0045892">
    <property type="term" value="P:negative regulation of DNA-templated transcription"/>
    <property type="evidence" value="ECO:0007669"/>
    <property type="project" value="TreeGrafter"/>
</dbReference>
<sequence length="246" mass="27497">MPQIEETRPKYLQIAHYIREQILRGDLRPGDEVPSERRLAADWSVSRPTAARSLEALRQQGLVEKRQGSGTYVRPVAANRRAREFYGRARRTGRIHPPGEYAVITSAGWLPAPDHVTEALGLTPGTRAVHRRRVTRNESGPIAVSTSWFASDVGERAPRLHQLDRIQEGTLLYVESLTGRQGSHAEDRLCARPATEGDAVDLELEPGAPVLIVHHVVHDTRDRPLEFAEATYPPGRWAFEQGYPIG</sequence>
<dbReference type="InterPro" id="IPR036388">
    <property type="entry name" value="WH-like_DNA-bd_sf"/>
</dbReference>
<keyword evidence="3" id="KW-0804">Transcription</keyword>
<evidence type="ECO:0000256" key="2">
    <source>
        <dbReference type="ARBA" id="ARBA00023125"/>
    </source>
</evidence>
<dbReference type="InterPro" id="IPR036390">
    <property type="entry name" value="WH_DNA-bd_sf"/>
</dbReference>
<protein>
    <recommendedName>
        <fullName evidence="4">HTH gntR-type domain-containing protein</fullName>
    </recommendedName>
</protein>
<dbReference type="Proteomes" id="UP000600365">
    <property type="component" value="Unassembled WGS sequence"/>
</dbReference>
<dbReference type="SUPFAM" id="SSF64288">
    <property type="entry name" value="Chorismate lyase-like"/>
    <property type="match status" value="1"/>
</dbReference>
<dbReference type="SMART" id="SM00345">
    <property type="entry name" value="HTH_GNTR"/>
    <property type="match status" value="1"/>
</dbReference>
<dbReference type="Gene3D" id="1.10.10.10">
    <property type="entry name" value="Winged helix-like DNA-binding domain superfamily/Winged helix DNA-binding domain"/>
    <property type="match status" value="1"/>
</dbReference>
<dbReference type="Pfam" id="PF07702">
    <property type="entry name" value="UTRA"/>
    <property type="match status" value="1"/>
</dbReference>
<evidence type="ECO:0000259" key="4">
    <source>
        <dbReference type="PROSITE" id="PS50949"/>
    </source>
</evidence>
<dbReference type="GO" id="GO:0003700">
    <property type="term" value="F:DNA-binding transcription factor activity"/>
    <property type="evidence" value="ECO:0007669"/>
    <property type="project" value="InterPro"/>
</dbReference>
<dbReference type="InterPro" id="IPR050679">
    <property type="entry name" value="Bact_HTH_transcr_reg"/>
</dbReference>
<proteinExistence type="predicted"/>
<dbReference type="InterPro" id="IPR000524">
    <property type="entry name" value="Tscrpt_reg_HTH_GntR"/>
</dbReference>
<organism evidence="5 6">
    <name type="scientific">Streptomyces albiflavescens</name>
    <dbReference type="NCBI Taxonomy" id="1623582"/>
    <lineage>
        <taxon>Bacteria</taxon>
        <taxon>Bacillati</taxon>
        <taxon>Actinomycetota</taxon>
        <taxon>Actinomycetes</taxon>
        <taxon>Kitasatosporales</taxon>
        <taxon>Streptomycetaceae</taxon>
        <taxon>Streptomyces</taxon>
    </lineage>
</organism>
<dbReference type="GO" id="GO:0003677">
    <property type="term" value="F:DNA binding"/>
    <property type="evidence" value="ECO:0007669"/>
    <property type="project" value="UniProtKB-KW"/>
</dbReference>
<dbReference type="Gene3D" id="3.40.1410.10">
    <property type="entry name" value="Chorismate lyase-like"/>
    <property type="match status" value="1"/>
</dbReference>
<dbReference type="AlphaFoldDB" id="A0A917Y410"/>